<evidence type="ECO:0000256" key="4">
    <source>
        <dbReference type="ARBA" id="ARBA00022989"/>
    </source>
</evidence>
<feature type="transmembrane region" description="Helical" evidence="6">
    <location>
        <begin position="119"/>
        <end position="140"/>
    </location>
</feature>
<keyword evidence="3 6" id="KW-0812">Transmembrane</keyword>
<evidence type="ECO:0000256" key="1">
    <source>
        <dbReference type="ARBA" id="ARBA00004141"/>
    </source>
</evidence>
<keyword evidence="5 6" id="KW-0472">Membrane</keyword>
<evidence type="ECO:0000256" key="6">
    <source>
        <dbReference type="SAM" id="Phobius"/>
    </source>
</evidence>
<evidence type="ECO:0000256" key="3">
    <source>
        <dbReference type="ARBA" id="ARBA00022692"/>
    </source>
</evidence>
<feature type="transmembrane region" description="Helical" evidence="6">
    <location>
        <begin position="195"/>
        <end position="218"/>
    </location>
</feature>
<dbReference type="InterPro" id="IPR051401">
    <property type="entry name" value="GtrA_CellWall_Glycosyl"/>
</dbReference>
<evidence type="ECO:0000313" key="8">
    <source>
        <dbReference type="EMBL" id="OGN27637.1"/>
    </source>
</evidence>
<name>A0A1F8GQB5_9BACT</name>
<gene>
    <name evidence="8" type="ORF">A2941_01455</name>
</gene>
<evidence type="ECO:0000256" key="2">
    <source>
        <dbReference type="ARBA" id="ARBA00009399"/>
    </source>
</evidence>
<evidence type="ECO:0000256" key="5">
    <source>
        <dbReference type="ARBA" id="ARBA00023136"/>
    </source>
</evidence>
<comment type="subcellular location">
    <subcellularLocation>
        <location evidence="1">Membrane</location>
        <topology evidence="1">Multi-pass membrane protein</topology>
    </subcellularLocation>
</comment>
<protein>
    <recommendedName>
        <fullName evidence="7">GtrA/DPMS transmembrane domain-containing protein</fullName>
    </recommendedName>
</protein>
<dbReference type="Proteomes" id="UP000178444">
    <property type="component" value="Unassembled WGS sequence"/>
</dbReference>
<feature type="domain" description="GtrA/DPMS transmembrane" evidence="7">
    <location>
        <begin position="91"/>
        <end position="219"/>
    </location>
</feature>
<evidence type="ECO:0000313" key="9">
    <source>
        <dbReference type="Proteomes" id="UP000178444"/>
    </source>
</evidence>
<evidence type="ECO:0000259" key="7">
    <source>
        <dbReference type="Pfam" id="PF04138"/>
    </source>
</evidence>
<dbReference type="EMBL" id="MGKO01000008">
    <property type="protein sequence ID" value="OGN27637.1"/>
    <property type="molecule type" value="Genomic_DNA"/>
</dbReference>
<feature type="transmembrane region" description="Helical" evidence="6">
    <location>
        <begin position="12"/>
        <end position="36"/>
    </location>
</feature>
<dbReference type="Pfam" id="PF04138">
    <property type="entry name" value="GtrA_DPMS_TM"/>
    <property type="match status" value="1"/>
</dbReference>
<feature type="transmembrane region" description="Helical" evidence="6">
    <location>
        <begin position="161"/>
        <end position="183"/>
    </location>
</feature>
<feature type="transmembrane region" description="Helical" evidence="6">
    <location>
        <begin position="56"/>
        <end position="80"/>
    </location>
</feature>
<dbReference type="GO" id="GO:0005886">
    <property type="term" value="C:plasma membrane"/>
    <property type="evidence" value="ECO:0007669"/>
    <property type="project" value="TreeGrafter"/>
</dbReference>
<sequence length="221" mass="24541">MTKFSKKDLGFSLLTGFITGFIAWQILDFLNVRFWIFGHFVCPSGFLCTQVIRDEISWAVLMVIAPIVFILGTWLGYFLGQWFKFFDQFGKFTVIGFTNAAMDFGILNLLIAWTDQDAGWWFAGFKAASFIVAGSISFLWNKYWAFNAGGTGGGGLEFGKFFTVALTAAFVNNLSASFVVNGIDPFMGLDTHQWANIGAITGSAVALVFSFLGFKFIVFKK</sequence>
<comment type="caution">
    <text evidence="8">The sequence shown here is derived from an EMBL/GenBank/DDBJ whole genome shotgun (WGS) entry which is preliminary data.</text>
</comment>
<proteinExistence type="inferred from homology"/>
<dbReference type="PANTHER" id="PTHR38459:SF1">
    <property type="entry name" value="PROPHAGE BACTOPRENOL-LINKED GLUCOSE TRANSLOCASE HOMOLOG"/>
    <property type="match status" value="1"/>
</dbReference>
<dbReference type="AlphaFoldDB" id="A0A1F8GQB5"/>
<dbReference type="GO" id="GO:0000271">
    <property type="term" value="P:polysaccharide biosynthetic process"/>
    <property type="evidence" value="ECO:0007669"/>
    <property type="project" value="InterPro"/>
</dbReference>
<accession>A0A1F8GQB5</accession>
<organism evidence="8 9">
    <name type="scientific">Candidatus Yanofskybacteria bacterium RIFCSPLOWO2_01_FULL_49_17</name>
    <dbReference type="NCBI Taxonomy" id="1802700"/>
    <lineage>
        <taxon>Bacteria</taxon>
        <taxon>Candidatus Yanofskyibacteriota</taxon>
    </lineage>
</organism>
<dbReference type="InterPro" id="IPR007267">
    <property type="entry name" value="GtrA_DPMS_TM"/>
</dbReference>
<dbReference type="PANTHER" id="PTHR38459">
    <property type="entry name" value="PROPHAGE BACTOPRENOL-LINKED GLUCOSE TRANSLOCASE HOMOLOG"/>
    <property type="match status" value="1"/>
</dbReference>
<reference evidence="8 9" key="1">
    <citation type="journal article" date="2016" name="Nat. Commun.">
        <title>Thousands of microbial genomes shed light on interconnected biogeochemical processes in an aquifer system.</title>
        <authorList>
            <person name="Anantharaman K."/>
            <person name="Brown C.T."/>
            <person name="Hug L.A."/>
            <person name="Sharon I."/>
            <person name="Castelle C.J."/>
            <person name="Probst A.J."/>
            <person name="Thomas B.C."/>
            <person name="Singh A."/>
            <person name="Wilkins M.J."/>
            <person name="Karaoz U."/>
            <person name="Brodie E.L."/>
            <person name="Williams K.H."/>
            <person name="Hubbard S.S."/>
            <person name="Banfield J.F."/>
        </authorList>
    </citation>
    <scope>NUCLEOTIDE SEQUENCE [LARGE SCALE GENOMIC DNA]</scope>
</reference>
<feature type="transmembrane region" description="Helical" evidence="6">
    <location>
        <begin position="92"/>
        <end position="113"/>
    </location>
</feature>
<keyword evidence="4 6" id="KW-1133">Transmembrane helix</keyword>
<comment type="similarity">
    <text evidence="2">Belongs to the GtrA family.</text>
</comment>